<evidence type="ECO:0000256" key="2">
    <source>
        <dbReference type="ARBA" id="ARBA00008520"/>
    </source>
</evidence>
<evidence type="ECO:0000313" key="6">
    <source>
        <dbReference type="EMBL" id="MBB6335166.1"/>
    </source>
</evidence>
<evidence type="ECO:0000256" key="1">
    <source>
        <dbReference type="ARBA" id="ARBA00004196"/>
    </source>
</evidence>
<dbReference type="Pfam" id="PF13416">
    <property type="entry name" value="SBP_bac_8"/>
    <property type="match status" value="1"/>
</dbReference>
<dbReference type="AlphaFoldDB" id="A0A923IZB0"/>
<dbReference type="Proteomes" id="UP000617426">
    <property type="component" value="Unassembled WGS sequence"/>
</dbReference>
<organism evidence="6 7">
    <name type="scientific">Schaalia hyovaginalis</name>
    <dbReference type="NCBI Taxonomy" id="29316"/>
    <lineage>
        <taxon>Bacteria</taxon>
        <taxon>Bacillati</taxon>
        <taxon>Actinomycetota</taxon>
        <taxon>Actinomycetes</taxon>
        <taxon>Actinomycetales</taxon>
        <taxon>Actinomycetaceae</taxon>
        <taxon>Schaalia</taxon>
    </lineage>
</organism>
<comment type="subcellular location">
    <subcellularLocation>
        <location evidence="1">Cell envelope</location>
    </subcellularLocation>
</comment>
<evidence type="ECO:0000313" key="7">
    <source>
        <dbReference type="Proteomes" id="UP000617426"/>
    </source>
</evidence>
<dbReference type="RefSeq" id="WP_221437863.1">
    <property type="nucleotide sequence ID" value="NZ_JACHMK010000001.1"/>
</dbReference>
<dbReference type="PANTHER" id="PTHR43649:SF31">
    <property type="entry name" value="SN-GLYCEROL-3-PHOSPHATE-BINDING PERIPLASMIC PROTEIN UGPB"/>
    <property type="match status" value="1"/>
</dbReference>
<sequence length="424" mass="44613">MTQRKTAFLVAAAMTATMGLAACSGGSASNGASDGSGVKVTWNMWAGSTDDEKWVADTADIVRSQNPDIELDTQTSSWGDYFTKLTANASSGNLACVTSMNGQRLSGFHQTLSPLSDEDLKKAGIDKSAFADGALDILSYDGKVYGVPYDVAAMMVYYNRDMLAETGTPEPTADWTFDDFVATAKGATTDAHKGFAVGMGEFQWMALPIAKSGVQPVDPSSTLQLTDPAFVEAAEWYADLVLKEKVADPVPSASEAGWGEDQYSNGNVAMAVDGTWNATGYFTNDAGFKAGATRLPSGDKGSLGLVLGSGFGIAANCEGAERDAALKVLGSLVSKEAQDLIGSSGRSFPALKASQPAYFESLDESIRDDIKAAFEAAFSDTVGQNSTAKWTQVNEYFTPNLVSVYSGAMPMSEMLSQAQAQFGN</sequence>
<keyword evidence="4 5" id="KW-0732">Signal</keyword>
<dbReference type="InterPro" id="IPR050490">
    <property type="entry name" value="Bact_solute-bd_prot1"/>
</dbReference>
<dbReference type="GO" id="GO:0030313">
    <property type="term" value="C:cell envelope"/>
    <property type="evidence" value="ECO:0007669"/>
    <property type="project" value="UniProtKB-SubCell"/>
</dbReference>
<dbReference type="PROSITE" id="PS51257">
    <property type="entry name" value="PROKAR_LIPOPROTEIN"/>
    <property type="match status" value="1"/>
</dbReference>
<dbReference type="Gene3D" id="3.40.190.10">
    <property type="entry name" value="Periplasmic binding protein-like II"/>
    <property type="match status" value="1"/>
</dbReference>
<feature type="chain" id="PRO_5037094481" evidence="5">
    <location>
        <begin position="22"/>
        <end position="424"/>
    </location>
</feature>
<dbReference type="CDD" id="cd13585">
    <property type="entry name" value="PBP2_TMBP_like"/>
    <property type="match status" value="1"/>
</dbReference>
<comment type="caution">
    <text evidence="6">The sequence shown here is derived from an EMBL/GenBank/DDBJ whole genome shotgun (WGS) entry which is preliminary data.</text>
</comment>
<comment type="similarity">
    <text evidence="2">Belongs to the bacterial solute-binding protein 1 family.</text>
</comment>
<feature type="signal peptide" evidence="5">
    <location>
        <begin position="1"/>
        <end position="21"/>
    </location>
</feature>
<keyword evidence="6" id="KW-0762">Sugar transport</keyword>
<keyword evidence="3" id="KW-0813">Transport</keyword>
<proteinExistence type="inferred from homology"/>
<gene>
    <name evidence="6" type="ORF">HD592_001731</name>
</gene>
<keyword evidence="7" id="KW-1185">Reference proteome</keyword>
<reference evidence="6" key="1">
    <citation type="submission" date="2020-08" db="EMBL/GenBank/DDBJ databases">
        <title>Sequencing the genomes of 1000 actinobacteria strains.</title>
        <authorList>
            <person name="Klenk H.-P."/>
        </authorList>
    </citation>
    <scope>NUCLEOTIDE SEQUENCE</scope>
    <source>
        <strain evidence="6">DSM 10695</strain>
    </source>
</reference>
<evidence type="ECO:0000256" key="3">
    <source>
        <dbReference type="ARBA" id="ARBA00022448"/>
    </source>
</evidence>
<protein>
    <submittedName>
        <fullName evidence="6">Multiple sugar transport system substrate-binding protein</fullName>
    </submittedName>
</protein>
<dbReference type="InterPro" id="IPR006059">
    <property type="entry name" value="SBP"/>
</dbReference>
<accession>A0A923IZB0</accession>
<dbReference type="EMBL" id="JACHMK010000001">
    <property type="protein sequence ID" value="MBB6335166.1"/>
    <property type="molecule type" value="Genomic_DNA"/>
</dbReference>
<evidence type="ECO:0000256" key="5">
    <source>
        <dbReference type="SAM" id="SignalP"/>
    </source>
</evidence>
<dbReference type="PANTHER" id="PTHR43649">
    <property type="entry name" value="ARABINOSE-BINDING PROTEIN-RELATED"/>
    <property type="match status" value="1"/>
</dbReference>
<dbReference type="SUPFAM" id="SSF53850">
    <property type="entry name" value="Periplasmic binding protein-like II"/>
    <property type="match status" value="1"/>
</dbReference>
<name>A0A923IZB0_9ACTO</name>
<evidence type="ECO:0000256" key="4">
    <source>
        <dbReference type="ARBA" id="ARBA00022729"/>
    </source>
</evidence>